<accession>A0A4Q1KXJ8</accession>
<dbReference type="InterPro" id="IPR025403">
    <property type="entry name" value="TgpA-like_C"/>
</dbReference>
<dbReference type="EMBL" id="SDJQ01000011">
    <property type="protein sequence ID" value="RXR34440.1"/>
    <property type="molecule type" value="Genomic_DNA"/>
</dbReference>
<dbReference type="OrthoDB" id="3389322at2"/>
<dbReference type="Pfam" id="PF13559">
    <property type="entry name" value="DUF4129"/>
    <property type="match status" value="1"/>
</dbReference>
<feature type="domain" description="Protein-glutamine gamma-glutamyltransferase-like C-terminal" evidence="3">
    <location>
        <begin position="89"/>
        <end position="158"/>
    </location>
</feature>
<keyword evidence="2" id="KW-0472">Membrane</keyword>
<protein>
    <submittedName>
        <fullName evidence="5">DUF4129 domain-containing protein</fullName>
    </submittedName>
</protein>
<evidence type="ECO:0000313" key="5">
    <source>
        <dbReference type="EMBL" id="RXR34440.1"/>
    </source>
</evidence>
<evidence type="ECO:0000313" key="7">
    <source>
        <dbReference type="Proteomes" id="UP000290517"/>
    </source>
</evidence>
<name>A0A4Q1KXJ8_9CELL</name>
<evidence type="ECO:0000313" key="6">
    <source>
        <dbReference type="Proteomes" id="UP000289805"/>
    </source>
</evidence>
<evidence type="ECO:0000256" key="1">
    <source>
        <dbReference type="SAM" id="MobiDB-lite"/>
    </source>
</evidence>
<comment type="caution">
    <text evidence="5">The sequence shown here is derived from an EMBL/GenBank/DDBJ whole genome shotgun (WGS) entry which is preliminary data.</text>
</comment>
<keyword evidence="2" id="KW-1133">Transmembrane helix</keyword>
<evidence type="ECO:0000259" key="3">
    <source>
        <dbReference type="Pfam" id="PF13559"/>
    </source>
</evidence>
<keyword evidence="2" id="KW-0812">Transmembrane</keyword>
<gene>
    <name evidence="4" type="ORF">EQW73_04145</name>
    <name evidence="5" type="ORF">EQW78_09370</name>
</gene>
<organism evidence="5 6">
    <name type="scientific">Oerskovia turbata</name>
    <dbReference type="NCBI Taxonomy" id="1713"/>
    <lineage>
        <taxon>Bacteria</taxon>
        <taxon>Bacillati</taxon>
        <taxon>Actinomycetota</taxon>
        <taxon>Actinomycetes</taxon>
        <taxon>Micrococcales</taxon>
        <taxon>Cellulomonadaceae</taxon>
        <taxon>Oerskovia</taxon>
    </lineage>
</organism>
<evidence type="ECO:0000256" key="2">
    <source>
        <dbReference type="SAM" id="Phobius"/>
    </source>
</evidence>
<sequence>MRFLDWLTGLFSDVRVLDVNPVVASLVIVGLVLVVAAIAYVVAGPVRLSRTSRSSVAVFDDDERSATELRAAADAAASAEDWPTAVVERYRAVVRSLEERVVLDPRPGRTAHEAADEAALRLPTLTDRLTTGARLFDDVRYGKVAVGPAADQTLRELDAAALATTPTPPAHLLGGQEPGSPALAPTPSGGTR</sequence>
<dbReference type="Proteomes" id="UP000290517">
    <property type="component" value="Unassembled WGS sequence"/>
</dbReference>
<dbReference type="STRING" id="1713.GCA_000718325_00448"/>
<reference evidence="6 7" key="1">
    <citation type="submission" date="2019-01" db="EMBL/GenBank/DDBJ databases">
        <title>Oerskovia turbata Genome sequencing and assembly.</title>
        <authorList>
            <person name="Dou T."/>
        </authorList>
    </citation>
    <scope>NUCLEOTIDE SEQUENCE [LARGE SCALE GENOMIC DNA]</scope>
    <source>
        <strain evidence="5 6">JCM12123</strain>
        <strain evidence="4 7">JCM3160</strain>
    </source>
</reference>
<dbReference type="Proteomes" id="UP000289805">
    <property type="component" value="Unassembled WGS sequence"/>
</dbReference>
<evidence type="ECO:0000313" key="4">
    <source>
        <dbReference type="EMBL" id="RXR27130.1"/>
    </source>
</evidence>
<feature type="region of interest" description="Disordered" evidence="1">
    <location>
        <begin position="165"/>
        <end position="192"/>
    </location>
</feature>
<dbReference type="EMBL" id="SDJR01000003">
    <property type="protein sequence ID" value="RXR27130.1"/>
    <property type="molecule type" value="Genomic_DNA"/>
</dbReference>
<keyword evidence="7" id="KW-1185">Reference proteome</keyword>
<feature type="transmembrane region" description="Helical" evidence="2">
    <location>
        <begin position="22"/>
        <end position="43"/>
    </location>
</feature>
<proteinExistence type="predicted"/>
<dbReference type="AlphaFoldDB" id="A0A4Q1KXJ8"/>